<dbReference type="AlphaFoldDB" id="A0A2T6C605"/>
<reference evidence="7 8" key="1">
    <citation type="submission" date="2018-04" db="EMBL/GenBank/DDBJ databases">
        <title>Genomic Encyclopedia of Archaeal and Bacterial Type Strains, Phase II (KMG-II): from individual species to whole genera.</title>
        <authorList>
            <person name="Goeker M."/>
        </authorList>
    </citation>
    <scope>NUCLEOTIDE SEQUENCE [LARGE SCALE GENOMIC DNA]</scope>
    <source>
        <strain evidence="7 8">DSM 25731</strain>
    </source>
</reference>
<dbReference type="Proteomes" id="UP000244090">
    <property type="component" value="Unassembled WGS sequence"/>
</dbReference>
<protein>
    <submittedName>
        <fullName evidence="7">Lysylphosphatidylglycerol synthase-like protein</fullName>
    </submittedName>
</protein>
<feature type="transmembrane region" description="Helical" evidence="6">
    <location>
        <begin position="40"/>
        <end position="59"/>
    </location>
</feature>
<dbReference type="EMBL" id="QBKT01000001">
    <property type="protein sequence ID" value="PTX63759.1"/>
    <property type="molecule type" value="Genomic_DNA"/>
</dbReference>
<dbReference type="Pfam" id="PF03706">
    <property type="entry name" value="LPG_synthase_TM"/>
    <property type="match status" value="1"/>
</dbReference>
<dbReference type="OrthoDB" id="1121314at2"/>
<feature type="transmembrane region" description="Helical" evidence="6">
    <location>
        <begin position="275"/>
        <end position="300"/>
    </location>
</feature>
<evidence type="ECO:0000256" key="6">
    <source>
        <dbReference type="SAM" id="Phobius"/>
    </source>
</evidence>
<dbReference type="RefSeq" id="WP_158269052.1">
    <property type="nucleotide sequence ID" value="NZ_QBKT01000001.1"/>
</dbReference>
<keyword evidence="8" id="KW-1185">Reference proteome</keyword>
<evidence type="ECO:0000256" key="4">
    <source>
        <dbReference type="ARBA" id="ARBA00022989"/>
    </source>
</evidence>
<dbReference type="GO" id="GO:0005886">
    <property type="term" value="C:plasma membrane"/>
    <property type="evidence" value="ECO:0007669"/>
    <property type="project" value="UniProtKB-SubCell"/>
</dbReference>
<gene>
    <name evidence="7" type="ORF">C8N46_101364</name>
</gene>
<feature type="transmembrane region" description="Helical" evidence="6">
    <location>
        <begin position="154"/>
        <end position="172"/>
    </location>
</feature>
<sequence>MFTIKVAILIGAAYFIYDKLTNNSQLDFATFWTQLEHSKLLHFSTISVLLFISILNWFVEIVKWKTLVNSFKEISLWESAAHTLGGLTASLFTPNRIGEYGAKALYFQKSERKRVVGLNFLGNVAQLLATIFFGMLGGLFFILHFELTLPWIKVWQIVFLLMIIATLLIVITKQKIIQIKGFSWGRMRDFVRNVSGGIHLKNCSYAVIRYLIFSHQFYFLLLFFGLNTSYFLTMSTIAVMYLITSLIPMLFIFDVVVKGSVAVWLFGYLDIPELSILTVVSLMWILNFVLPSIVGSYFVLNFSVPKSNEKSVVS</sequence>
<evidence type="ECO:0000313" key="7">
    <source>
        <dbReference type="EMBL" id="PTX63759.1"/>
    </source>
</evidence>
<feature type="transmembrane region" description="Helical" evidence="6">
    <location>
        <begin position="218"/>
        <end position="243"/>
    </location>
</feature>
<keyword evidence="2" id="KW-1003">Cell membrane</keyword>
<accession>A0A2T6C605</accession>
<feature type="transmembrane region" description="Helical" evidence="6">
    <location>
        <begin position="250"/>
        <end position="269"/>
    </location>
</feature>
<comment type="subcellular location">
    <subcellularLocation>
        <location evidence="1">Cell membrane</location>
        <topology evidence="1">Multi-pass membrane protein</topology>
    </subcellularLocation>
</comment>
<feature type="transmembrane region" description="Helical" evidence="6">
    <location>
        <begin position="193"/>
        <end position="212"/>
    </location>
</feature>
<keyword evidence="5 6" id="KW-0472">Membrane</keyword>
<evidence type="ECO:0000256" key="2">
    <source>
        <dbReference type="ARBA" id="ARBA00022475"/>
    </source>
</evidence>
<proteinExistence type="predicted"/>
<organism evidence="7 8">
    <name type="scientific">Kordia periserrulae</name>
    <dbReference type="NCBI Taxonomy" id="701523"/>
    <lineage>
        <taxon>Bacteria</taxon>
        <taxon>Pseudomonadati</taxon>
        <taxon>Bacteroidota</taxon>
        <taxon>Flavobacteriia</taxon>
        <taxon>Flavobacteriales</taxon>
        <taxon>Flavobacteriaceae</taxon>
        <taxon>Kordia</taxon>
    </lineage>
</organism>
<dbReference type="InterPro" id="IPR022791">
    <property type="entry name" value="L-PG_synthase/AglD"/>
</dbReference>
<evidence type="ECO:0000256" key="3">
    <source>
        <dbReference type="ARBA" id="ARBA00022692"/>
    </source>
</evidence>
<evidence type="ECO:0000256" key="1">
    <source>
        <dbReference type="ARBA" id="ARBA00004651"/>
    </source>
</evidence>
<keyword evidence="3 6" id="KW-0812">Transmembrane</keyword>
<feature type="transmembrane region" description="Helical" evidence="6">
    <location>
        <begin position="118"/>
        <end position="142"/>
    </location>
</feature>
<comment type="caution">
    <text evidence="7">The sequence shown here is derived from an EMBL/GenBank/DDBJ whole genome shotgun (WGS) entry which is preliminary data.</text>
</comment>
<evidence type="ECO:0000256" key="5">
    <source>
        <dbReference type="ARBA" id="ARBA00023136"/>
    </source>
</evidence>
<evidence type="ECO:0000313" key="8">
    <source>
        <dbReference type="Proteomes" id="UP000244090"/>
    </source>
</evidence>
<keyword evidence="4 6" id="KW-1133">Transmembrane helix</keyword>
<name>A0A2T6C605_9FLAO</name>